<name>A0A554VLS2_9FLAO</name>
<dbReference type="AlphaFoldDB" id="A0A554VLS2"/>
<sequence length="204" mass="23931">MFRLLLLLIFFTGNTIAQDSTAIKRILSFQEKINREFSSEEISPLTTKDFKRFKKLEFFKIDTSLCIKAKFERTPYETPFIMKTTTGAEPLYVKYGEARFILQEKEYVLCIYQNQGLKTQPEYEDYLFLPFTDLSNEESSYSGGRFIDLKIPEGESILIDFNTAYNPYCAYNDRYSCPIPPEENHLDVKILAGVKKYKKYPENE</sequence>
<protein>
    <submittedName>
        <fullName evidence="2">DUF1684 domain-containing protein</fullName>
    </submittedName>
</protein>
<keyword evidence="1" id="KW-0732">Signal</keyword>
<dbReference type="RefSeq" id="WP_109437225.1">
    <property type="nucleotide sequence ID" value="NZ_CANLFO010000001.1"/>
</dbReference>
<proteinExistence type="predicted"/>
<dbReference type="Proteomes" id="UP000318833">
    <property type="component" value="Unassembled WGS sequence"/>
</dbReference>
<feature type="signal peptide" evidence="1">
    <location>
        <begin position="1"/>
        <end position="17"/>
    </location>
</feature>
<dbReference type="InterPro" id="IPR012467">
    <property type="entry name" value="DUF1684"/>
</dbReference>
<dbReference type="PANTHER" id="PTHR41913">
    <property type="entry name" value="DUF1684 DOMAIN-CONTAINING PROTEIN"/>
    <property type="match status" value="1"/>
</dbReference>
<dbReference type="PANTHER" id="PTHR41913:SF1">
    <property type="entry name" value="DUF1684 DOMAIN-CONTAINING PROTEIN"/>
    <property type="match status" value="1"/>
</dbReference>
<accession>A0A554VLS2</accession>
<keyword evidence="3" id="KW-1185">Reference proteome</keyword>
<evidence type="ECO:0000256" key="1">
    <source>
        <dbReference type="SAM" id="SignalP"/>
    </source>
</evidence>
<gene>
    <name evidence="2" type="ORF">FOF46_09530</name>
</gene>
<reference evidence="2 3" key="1">
    <citation type="submission" date="2019-07" db="EMBL/GenBank/DDBJ databases">
        <title>The draft genome sequence of Aquimarina algiphila M91.</title>
        <authorList>
            <person name="Meng X."/>
        </authorList>
    </citation>
    <scope>NUCLEOTIDE SEQUENCE [LARGE SCALE GENOMIC DNA]</scope>
    <source>
        <strain evidence="2 3">M91</strain>
    </source>
</reference>
<comment type="caution">
    <text evidence="2">The sequence shown here is derived from an EMBL/GenBank/DDBJ whole genome shotgun (WGS) entry which is preliminary data.</text>
</comment>
<dbReference type="OrthoDB" id="5493262at2"/>
<dbReference type="EMBL" id="VLNR01000016">
    <property type="protein sequence ID" value="TSE09103.1"/>
    <property type="molecule type" value="Genomic_DNA"/>
</dbReference>
<feature type="chain" id="PRO_5021786917" evidence="1">
    <location>
        <begin position="18"/>
        <end position="204"/>
    </location>
</feature>
<evidence type="ECO:0000313" key="2">
    <source>
        <dbReference type="EMBL" id="TSE09103.1"/>
    </source>
</evidence>
<evidence type="ECO:0000313" key="3">
    <source>
        <dbReference type="Proteomes" id="UP000318833"/>
    </source>
</evidence>
<organism evidence="2 3">
    <name type="scientific">Aquimarina algiphila</name>
    <dbReference type="NCBI Taxonomy" id="2047982"/>
    <lineage>
        <taxon>Bacteria</taxon>
        <taxon>Pseudomonadati</taxon>
        <taxon>Bacteroidota</taxon>
        <taxon>Flavobacteriia</taxon>
        <taxon>Flavobacteriales</taxon>
        <taxon>Flavobacteriaceae</taxon>
        <taxon>Aquimarina</taxon>
    </lineage>
</organism>
<dbReference type="Pfam" id="PF07920">
    <property type="entry name" value="DUF1684"/>
    <property type="match status" value="1"/>
</dbReference>